<gene>
    <name evidence="1" type="ORF">U9M48_007498</name>
</gene>
<proteinExistence type="predicted"/>
<protein>
    <submittedName>
        <fullName evidence="1">Uncharacterized protein</fullName>
    </submittedName>
</protein>
<sequence length="198" mass="21786">MSSLDRNRQASGRPAGNIGHLGSSSTFDRISYFGTYVLQDYVACCGRMRLPGVSKVVASVRLLSFVPLACLPFLRHLAGQHSTACLWCRVQGEFPGKKKTGRQAKLLQKYSTAVTVKKEVLMYCKKEGPQRKFSASFNATTGFVKCISDFIPCVGDNGLSSTCLRLSHSDFFPDFTVFLSKSTFQEVLRSSLAQSKTS</sequence>
<evidence type="ECO:0000313" key="1">
    <source>
        <dbReference type="EMBL" id="WVZ57058.1"/>
    </source>
</evidence>
<keyword evidence="2" id="KW-1185">Reference proteome</keyword>
<dbReference type="AlphaFoldDB" id="A0AAQ3Q078"/>
<dbReference type="EMBL" id="CP144746">
    <property type="protein sequence ID" value="WVZ57058.1"/>
    <property type="molecule type" value="Genomic_DNA"/>
</dbReference>
<accession>A0AAQ3Q078</accession>
<dbReference type="Proteomes" id="UP001341281">
    <property type="component" value="Chromosome 02"/>
</dbReference>
<evidence type="ECO:0000313" key="2">
    <source>
        <dbReference type="Proteomes" id="UP001341281"/>
    </source>
</evidence>
<organism evidence="1 2">
    <name type="scientific">Paspalum notatum var. saurae</name>
    <dbReference type="NCBI Taxonomy" id="547442"/>
    <lineage>
        <taxon>Eukaryota</taxon>
        <taxon>Viridiplantae</taxon>
        <taxon>Streptophyta</taxon>
        <taxon>Embryophyta</taxon>
        <taxon>Tracheophyta</taxon>
        <taxon>Spermatophyta</taxon>
        <taxon>Magnoliopsida</taxon>
        <taxon>Liliopsida</taxon>
        <taxon>Poales</taxon>
        <taxon>Poaceae</taxon>
        <taxon>PACMAD clade</taxon>
        <taxon>Panicoideae</taxon>
        <taxon>Andropogonodae</taxon>
        <taxon>Paspaleae</taxon>
        <taxon>Paspalinae</taxon>
        <taxon>Paspalum</taxon>
    </lineage>
</organism>
<reference evidence="1 2" key="1">
    <citation type="submission" date="2024-02" db="EMBL/GenBank/DDBJ databases">
        <title>High-quality chromosome-scale genome assembly of Pensacola bahiagrass (Paspalum notatum Flugge var. saurae).</title>
        <authorList>
            <person name="Vega J.M."/>
            <person name="Podio M."/>
            <person name="Orjuela J."/>
            <person name="Siena L.A."/>
            <person name="Pessino S.C."/>
            <person name="Combes M.C."/>
            <person name="Mariac C."/>
            <person name="Albertini E."/>
            <person name="Pupilli F."/>
            <person name="Ortiz J.P.A."/>
            <person name="Leblanc O."/>
        </authorList>
    </citation>
    <scope>NUCLEOTIDE SEQUENCE [LARGE SCALE GENOMIC DNA]</scope>
    <source>
        <strain evidence="1">R1</strain>
        <tissue evidence="1">Leaf</tissue>
    </source>
</reference>
<name>A0AAQ3Q078_PASNO</name>